<evidence type="ECO:0000313" key="1">
    <source>
        <dbReference type="EMBL" id="CEO54364.1"/>
    </source>
</evidence>
<organism evidence="1">
    <name type="scientific">Bionectria ochroleuca</name>
    <name type="common">Gliocladium roseum</name>
    <dbReference type="NCBI Taxonomy" id="29856"/>
    <lineage>
        <taxon>Eukaryota</taxon>
        <taxon>Fungi</taxon>
        <taxon>Dikarya</taxon>
        <taxon>Ascomycota</taxon>
        <taxon>Pezizomycotina</taxon>
        <taxon>Sordariomycetes</taxon>
        <taxon>Hypocreomycetidae</taxon>
        <taxon>Hypocreales</taxon>
        <taxon>Bionectriaceae</taxon>
        <taxon>Clonostachys</taxon>
    </lineage>
</organism>
<sequence length="320" mass="36558">MASAPTQEKPKWQLYLDNEKQEQEQEWGDDITNDLFPIVSSLLLDDSDPVTASQKAASEFMELLVNKWLPKETQPRTYDEPGDTPPLYTEEQSLNSNFQCLGHFIYGLVPELPYPGIEHDKILHFVLRIKELGNQANFDSQKNSDLKSFHYGLECDAFESADWIEGRFPLKQAESDKHLCDRALSFYALFAKLLAAGVIRVTVLKMISYDLHMLLGKRDKMKPPSSEFERQHHSSVWAENILIAGQELAKEVKSPCGELKFPLTKVEWKAGAEHLAKVAEAVPEDAPWDLKPRAQKAYEQMRELVPEAFVEEVEKYEMSA</sequence>
<dbReference type="AlphaFoldDB" id="A0A0B7KBB7"/>
<dbReference type="EMBL" id="CDPU01000042">
    <property type="protein sequence ID" value="CEO54364.1"/>
    <property type="molecule type" value="Genomic_DNA"/>
</dbReference>
<name>A0A0B7KBB7_BIOOC</name>
<reference evidence="1" key="1">
    <citation type="submission" date="2015-01" db="EMBL/GenBank/DDBJ databases">
        <authorList>
            <person name="Durling Mikael"/>
        </authorList>
    </citation>
    <scope>NUCLEOTIDE SEQUENCE</scope>
</reference>
<proteinExistence type="predicted"/>
<accession>A0A0B7KBB7</accession>
<gene>
    <name evidence="1" type="ORF">BN869_000010422_1</name>
</gene>
<protein>
    <submittedName>
        <fullName evidence="1">Uncharacterized protein</fullName>
    </submittedName>
</protein>